<keyword evidence="4" id="KW-1185">Reference proteome</keyword>
<name>A0A1H7RKN8_9LACT</name>
<reference evidence="1 4" key="2">
    <citation type="submission" date="2019-07" db="EMBL/GenBank/DDBJ databases">
        <title>Whole genome shotgun sequence of Alkalibacterium putridalgicola NBRC 103243.</title>
        <authorList>
            <person name="Hosoyama A."/>
            <person name="Uohara A."/>
            <person name="Ohji S."/>
            <person name="Ichikawa N."/>
        </authorList>
    </citation>
    <scope>NUCLEOTIDE SEQUENCE [LARGE SCALE GENOMIC DNA]</scope>
    <source>
        <strain evidence="1 4">NBRC 103243</strain>
    </source>
</reference>
<dbReference type="EMBL" id="BJUX01000008">
    <property type="protein sequence ID" value="GEK88887.1"/>
    <property type="molecule type" value="Genomic_DNA"/>
</dbReference>
<dbReference type="InterPro" id="IPR053746">
    <property type="entry name" value="Viral_HT_Connector_Assembly"/>
</dbReference>
<dbReference type="OrthoDB" id="2045334at2"/>
<dbReference type="Gene3D" id="1.10.246.150">
    <property type="match status" value="1"/>
</dbReference>
<dbReference type="EMBL" id="FOBL01000005">
    <property type="protein sequence ID" value="SEL60801.1"/>
    <property type="molecule type" value="Genomic_DNA"/>
</dbReference>
<evidence type="ECO:0000313" key="4">
    <source>
        <dbReference type="Proteomes" id="UP000321425"/>
    </source>
</evidence>
<dbReference type="STRING" id="426703.SAMN04488100_10528"/>
<dbReference type="Proteomes" id="UP000321425">
    <property type="component" value="Unassembled WGS sequence"/>
</dbReference>
<gene>
    <name evidence="1" type="ORF">APU01nite_09260</name>
    <name evidence="2" type="ORF">SAMN04488100_10528</name>
</gene>
<organism evidence="2 3">
    <name type="scientific">Alkalibacterium putridalgicola</name>
    <dbReference type="NCBI Taxonomy" id="426703"/>
    <lineage>
        <taxon>Bacteria</taxon>
        <taxon>Bacillati</taxon>
        <taxon>Bacillota</taxon>
        <taxon>Bacilli</taxon>
        <taxon>Lactobacillales</taxon>
        <taxon>Carnobacteriaceae</taxon>
        <taxon>Alkalibacterium</taxon>
    </lineage>
</organism>
<evidence type="ECO:0000313" key="2">
    <source>
        <dbReference type="EMBL" id="SEL60801.1"/>
    </source>
</evidence>
<dbReference type="RefSeq" id="WP_091486968.1">
    <property type="nucleotide sequence ID" value="NZ_BJUX01000008.1"/>
</dbReference>
<sequence>MIISLDEAKLIDSNITQDDLDAFEESIRQLTNNTFQNTAVRFEGVTLEEPNVIHIKGPIRGLRVGDTVEVNYSAYNNGVYIVDEILTDTIKVAGVPFIDEINSRMMLTLVSYPADIKRGVKKMIEYDKKMAGKVGIKSQTISRMSTTYYDVNANENTEGFPAALLSFLKKYEKMRWG</sequence>
<dbReference type="Proteomes" id="UP000198548">
    <property type="component" value="Unassembled WGS sequence"/>
</dbReference>
<evidence type="ECO:0000313" key="3">
    <source>
        <dbReference type="Proteomes" id="UP000198548"/>
    </source>
</evidence>
<protein>
    <submittedName>
        <fullName evidence="2">Uncharacterized protein</fullName>
    </submittedName>
</protein>
<dbReference type="AlphaFoldDB" id="A0A1H7RKN8"/>
<evidence type="ECO:0000313" key="1">
    <source>
        <dbReference type="EMBL" id="GEK88887.1"/>
    </source>
</evidence>
<reference evidence="2 3" key="1">
    <citation type="submission" date="2016-10" db="EMBL/GenBank/DDBJ databases">
        <authorList>
            <person name="de Groot N.N."/>
        </authorList>
    </citation>
    <scope>NUCLEOTIDE SEQUENCE [LARGE SCALE GENOMIC DNA]</scope>
    <source>
        <strain evidence="2 3">DSM 19182</strain>
    </source>
</reference>
<accession>A0A1H7RKN8</accession>
<proteinExistence type="predicted"/>